<comment type="caution">
    <text evidence="1">The sequence shown here is derived from an EMBL/GenBank/DDBJ whole genome shotgun (WGS) entry which is preliminary data.</text>
</comment>
<protein>
    <submittedName>
        <fullName evidence="1">Rid family hydrolase</fullName>
    </submittedName>
</protein>
<name>A0ABV7CTL6_9BACI</name>
<sequence length="176" mass="19649">MKKKYMAAIFLYGSALFMLVGSFTYAGKEKEGFTSGEVDFMELSSPVISNPVELPEKNDQLRFSTIAPPLMVGDGENTYERYGDTETQAKGIFENLEAQLEERDLSLSDVTHLRVYIVSDSNNGGEPDFDGFFAAYEEFFDAEEKELSPTHTVVGVDRLIDPEWLIEIEAVISSSS</sequence>
<dbReference type="Pfam" id="PF01042">
    <property type="entry name" value="Ribonuc_L-PSP"/>
    <property type="match status" value="1"/>
</dbReference>
<keyword evidence="1" id="KW-0378">Hydrolase</keyword>
<evidence type="ECO:0000313" key="1">
    <source>
        <dbReference type="EMBL" id="MFC3039801.1"/>
    </source>
</evidence>
<gene>
    <name evidence="1" type="ORF">ACFOGI_06015</name>
</gene>
<evidence type="ECO:0000313" key="2">
    <source>
        <dbReference type="Proteomes" id="UP001595279"/>
    </source>
</evidence>
<dbReference type="RefSeq" id="WP_390269951.1">
    <property type="nucleotide sequence ID" value="NZ_JBHRSA010000025.1"/>
</dbReference>
<dbReference type="InterPro" id="IPR035959">
    <property type="entry name" value="RutC-like_sf"/>
</dbReference>
<dbReference type="Gene3D" id="3.30.1330.40">
    <property type="entry name" value="RutC-like"/>
    <property type="match status" value="1"/>
</dbReference>
<dbReference type="PANTHER" id="PTHR11803">
    <property type="entry name" value="2-IMINOBUTANOATE/2-IMINOPROPANOATE DEAMINASE RIDA"/>
    <property type="match status" value="1"/>
</dbReference>
<accession>A0ABV7CTL6</accession>
<dbReference type="EMBL" id="JBHRSA010000025">
    <property type="protein sequence ID" value="MFC3039801.1"/>
    <property type="molecule type" value="Genomic_DNA"/>
</dbReference>
<dbReference type="PANTHER" id="PTHR11803:SF59">
    <property type="entry name" value="ENDORIBONUCLEASE"/>
    <property type="match status" value="1"/>
</dbReference>
<dbReference type="InterPro" id="IPR006175">
    <property type="entry name" value="YjgF/YER057c/UK114"/>
</dbReference>
<keyword evidence="2" id="KW-1185">Reference proteome</keyword>
<proteinExistence type="predicted"/>
<organism evidence="1 2">
    <name type="scientific">Virgibacillus xinjiangensis</name>
    <dbReference type="NCBI Taxonomy" id="393090"/>
    <lineage>
        <taxon>Bacteria</taxon>
        <taxon>Bacillati</taxon>
        <taxon>Bacillota</taxon>
        <taxon>Bacilli</taxon>
        <taxon>Bacillales</taxon>
        <taxon>Bacillaceae</taxon>
        <taxon>Virgibacillus</taxon>
    </lineage>
</organism>
<dbReference type="GO" id="GO:0016787">
    <property type="term" value="F:hydrolase activity"/>
    <property type="evidence" value="ECO:0007669"/>
    <property type="project" value="UniProtKB-KW"/>
</dbReference>
<dbReference type="Proteomes" id="UP001595279">
    <property type="component" value="Unassembled WGS sequence"/>
</dbReference>
<reference evidence="2" key="1">
    <citation type="journal article" date="2019" name="Int. J. Syst. Evol. Microbiol.">
        <title>The Global Catalogue of Microorganisms (GCM) 10K type strain sequencing project: providing services to taxonomists for standard genome sequencing and annotation.</title>
        <authorList>
            <consortium name="The Broad Institute Genomics Platform"/>
            <consortium name="The Broad Institute Genome Sequencing Center for Infectious Disease"/>
            <person name="Wu L."/>
            <person name="Ma J."/>
        </authorList>
    </citation>
    <scope>NUCLEOTIDE SEQUENCE [LARGE SCALE GENOMIC DNA]</scope>
    <source>
        <strain evidence="2">KCTC 13128</strain>
    </source>
</reference>
<dbReference type="SUPFAM" id="SSF55298">
    <property type="entry name" value="YjgF-like"/>
    <property type="match status" value="1"/>
</dbReference>